<dbReference type="EMBL" id="BOQP01000034">
    <property type="protein sequence ID" value="GIM78377.1"/>
    <property type="molecule type" value="Genomic_DNA"/>
</dbReference>
<dbReference type="AlphaFoldDB" id="A0A919SVX3"/>
<sequence>MGMTELLQLRGVVEATPDEVAAVLLDARPGGRSPIAATGTARPAKGDEFTVTRDGSTLTVVVDRAARSISQQGEWWYRGVTSVELDERGALVVHRILNIATGNRWAVRFVSRGPINSAPTSFAKLLGGLGEQLDCAAYPLD</sequence>
<evidence type="ECO:0000313" key="2">
    <source>
        <dbReference type="Proteomes" id="UP000680865"/>
    </source>
</evidence>
<accession>A0A919SVX3</accession>
<gene>
    <name evidence="1" type="ORF">Aco04nite_60140</name>
</gene>
<protein>
    <submittedName>
        <fullName evidence="1">Uncharacterized protein</fullName>
    </submittedName>
</protein>
<keyword evidence="2" id="KW-1185">Reference proteome</keyword>
<reference evidence="1" key="1">
    <citation type="submission" date="2021-03" db="EMBL/GenBank/DDBJ databases">
        <title>Whole genome shotgun sequence of Actinoplanes consettensis NBRC 14913.</title>
        <authorList>
            <person name="Komaki H."/>
            <person name="Tamura T."/>
        </authorList>
    </citation>
    <scope>NUCLEOTIDE SEQUENCE</scope>
    <source>
        <strain evidence="1">NBRC 14913</strain>
    </source>
</reference>
<proteinExistence type="predicted"/>
<name>A0A919SVX3_9ACTN</name>
<evidence type="ECO:0000313" key="1">
    <source>
        <dbReference type="EMBL" id="GIM78377.1"/>
    </source>
</evidence>
<organism evidence="1 2">
    <name type="scientific">Winogradskya consettensis</name>
    <dbReference type="NCBI Taxonomy" id="113560"/>
    <lineage>
        <taxon>Bacteria</taxon>
        <taxon>Bacillati</taxon>
        <taxon>Actinomycetota</taxon>
        <taxon>Actinomycetes</taxon>
        <taxon>Micromonosporales</taxon>
        <taxon>Micromonosporaceae</taxon>
        <taxon>Winogradskya</taxon>
    </lineage>
</organism>
<dbReference type="Proteomes" id="UP000680865">
    <property type="component" value="Unassembled WGS sequence"/>
</dbReference>
<comment type="caution">
    <text evidence="1">The sequence shown here is derived from an EMBL/GenBank/DDBJ whole genome shotgun (WGS) entry which is preliminary data.</text>
</comment>